<dbReference type="InterPro" id="IPR006129">
    <property type="entry name" value="AdhesinB"/>
</dbReference>
<evidence type="ECO:0000256" key="6">
    <source>
        <dbReference type="RuleBase" id="RU003512"/>
    </source>
</evidence>
<sequence length="331" mass="34970">MIKHSFLAATAILAITFPLSPASAAEPLKVVASFSILGDLASRVGGDAAEITTLVGPNGDAHVYEPSPADAVALKAADVILANGLGLEGFLPRLVQASGTRAALVELATGVALIDTAEHEHRDSHEEAHGDKHGHEDGHGHEEAHAADHHDHNHGDHDPHAWQSVENARIYVRNIADAFCRVDADRCDNYRANAEAYDGELVALDEEIRAAVSAVPAEKRVVITGHEAFGYFADAYGMTFLAPEGVSTASEASAADVAALIKQVREDKASAIFLESISNPRLIEQIARETGVTVGGELYSDALSEADGPAATYLDMMRHNVRVIRAAISGS</sequence>
<dbReference type="InterPro" id="IPR006127">
    <property type="entry name" value="ZnuA-like"/>
</dbReference>
<dbReference type="PANTHER" id="PTHR42953:SF1">
    <property type="entry name" value="METAL-BINDING PROTEIN HI_0362-RELATED"/>
    <property type="match status" value="1"/>
</dbReference>
<evidence type="ECO:0000256" key="8">
    <source>
        <dbReference type="SAM" id="SignalP"/>
    </source>
</evidence>
<keyword evidence="10" id="KW-1185">Reference proteome</keyword>
<feature type="region of interest" description="Disordered" evidence="7">
    <location>
        <begin position="119"/>
        <end position="160"/>
    </location>
</feature>
<name>A0A8J7R4W6_9HYPH</name>
<feature type="signal peptide" evidence="8">
    <location>
        <begin position="1"/>
        <end position="24"/>
    </location>
</feature>
<dbReference type="SUPFAM" id="SSF53807">
    <property type="entry name" value="Helical backbone' metal receptor"/>
    <property type="match status" value="1"/>
</dbReference>
<organism evidence="9 10">
    <name type="scientific">Tianweitania sediminis</name>
    <dbReference type="NCBI Taxonomy" id="1502156"/>
    <lineage>
        <taxon>Bacteria</taxon>
        <taxon>Pseudomonadati</taxon>
        <taxon>Pseudomonadota</taxon>
        <taxon>Alphaproteobacteria</taxon>
        <taxon>Hyphomicrobiales</taxon>
        <taxon>Phyllobacteriaceae</taxon>
        <taxon>Tianweitania</taxon>
    </lineage>
</organism>
<dbReference type="PRINTS" id="PR00691">
    <property type="entry name" value="ADHESINB"/>
</dbReference>
<dbReference type="GO" id="GO:0007155">
    <property type="term" value="P:cell adhesion"/>
    <property type="evidence" value="ECO:0007669"/>
    <property type="project" value="InterPro"/>
</dbReference>
<protein>
    <submittedName>
        <fullName evidence="9">Zinc ABC transporter substrate-binding protein</fullName>
    </submittedName>
</protein>
<comment type="caution">
    <text evidence="9">The sequence shown here is derived from an EMBL/GenBank/DDBJ whole genome shotgun (WGS) entry which is preliminary data.</text>
</comment>
<evidence type="ECO:0000256" key="3">
    <source>
        <dbReference type="ARBA" id="ARBA00022448"/>
    </source>
</evidence>
<evidence type="ECO:0000256" key="7">
    <source>
        <dbReference type="SAM" id="MobiDB-lite"/>
    </source>
</evidence>
<gene>
    <name evidence="9" type="ORF">J5Y06_02775</name>
</gene>
<dbReference type="Pfam" id="PF01297">
    <property type="entry name" value="ZnuA"/>
    <property type="match status" value="1"/>
</dbReference>
<comment type="similarity">
    <text evidence="2 6">Belongs to the bacterial solute-binding protein 9 family.</text>
</comment>
<dbReference type="GO" id="GO:0046872">
    <property type="term" value="F:metal ion binding"/>
    <property type="evidence" value="ECO:0007669"/>
    <property type="project" value="UniProtKB-KW"/>
</dbReference>
<evidence type="ECO:0000256" key="4">
    <source>
        <dbReference type="ARBA" id="ARBA00022723"/>
    </source>
</evidence>
<dbReference type="RefSeq" id="WP_209333573.1">
    <property type="nucleotide sequence ID" value="NZ_JAGIYY010000001.1"/>
</dbReference>
<evidence type="ECO:0000256" key="2">
    <source>
        <dbReference type="ARBA" id="ARBA00011028"/>
    </source>
</evidence>
<evidence type="ECO:0000256" key="5">
    <source>
        <dbReference type="ARBA" id="ARBA00022729"/>
    </source>
</evidence>
<dbReference type="PANTHER" id="PTHR42953">
    <property type="entry name" value="HIGH-AFFINITY ZINC UPTAKE SYSTEM PROTEIN ZNUA-RELATED"/>
    <property type="match status" value="1"/>
</dbReference>
<keyword evidence="3 6" id="KW-0813">Transport</keyword>
<dbReference type="GO" id="GO:0030313">
    <property type="term" value="C:cell envelope"/>
    <property type="evidence" value="ECO:0007669"/>
    <property type="project" value="UniProtKB-SubCell"/>
</dbReference>
<evidence type="ECO:0000313" key="10">
    <source>
        <dbReference type="Proteomes" id="UP000666240"/>
    </source>
</evidence>
<keyword evidence="5 8" id="KW-0732">Signal</keyword>
<dbReference type="Gene3D" id="3.40.50.1980">
    <property type="entry name" value="Nitrogenase molybdenum iron protein domain"/>
    <property type="match status" value="2"/>
</dbReference>
<dbReference type="PRINTS" id="PR00690">
    <property type="entry name" value="ADHESNFAMILY"/>
</dbReference>
<dbReference type="GO" id="GO:0030001">
    <property type="term" value="P:metal ion transport"/>
    <property type="evidence" value="ECO:0007669"/>
    <property type="project" value="InterPro"/>
</dbReference>
<reference evidence="9" key="1">
    <citation type="submission" date="2021-03" db="EMBL/GenBank/DDBJ databases">
        <title>Genome sequencing and assembly of Tianweitania sediminis.</title>
        <authorList>
            <person name="Chhetri G."/>
        </authorList>
    </citation>
    <scope>NUCLEOTIDE SEQUENCE</scope>
    <source>
        <strain evidence="9">Z8</strain>
    </source>
</reference>
<feature type="chain" id="PRO_5035273529" evidence="8">
    <location>
        <begin position="25"/>
        <end position="331"/>
    </location>
</feature>
<dbReference type="InterPro" id="IPR050492">
    <property type="entry name" value="Bact_metal-bind_prot9"/>
</dbReference>
<dbReference type="EMBL" id="JAGIYY010000001">
    <property type="protein sequence ID" value="MBP0437577.1"/>
    <property type="molecule type" value="Genomic_DNA"/>
</dbReference>
<evidence type="ECO:0000313" key="9">
    <source>
        <dbReference type="EMBL" id="MBP0437577.1"/>
    </source>
</evidence>
<proteinExistence type="inferred from homology"/>
<keyword evidence="4" id="KW-0479">Metal-binding</keyword>
<evidence type="ECO:0000256" key="1">
    <source>
        <dbReference type="ARBA" id="ARBA00004196"/>
    </source>
</evidence>
<accession>A0A8J7R4W6</accession>
<comment type="subcellular location">
    <subcellularLocation>
        <location evidence="1">Cell envelope</location>
    </subcellularLocation>
</comment>
<dbReference type="InterPro" id="IPR006128">
    <property type="entry name" value="Lipoprotein_PsaA-like"/>
</dbReference>
<dbReference type="Proteomes" id="UP000666240">
    <property type="component" value="Unassembled WGS sequence"/>
</dbReference>
<dbReference type="AlphaFoldDB" id="A0A8J7R4W6"/>